<feature type="compositionally biased region" description="Gly residues" evidence="10">
    <location>
        <begin position="338"/>
        <end position="348"/>
    </location>
</feature>
<evidence type="ECO:0000256" key="7">
    <source>
        <dbReference type="ARBA" id="ARBA00023002"/>
    </source>
</evidence>
<feature type="domain" description="Acyl-CoA dehydrogenase/oxidase C-terminal" evidence="11">
    <location>
        <begin position="632"/>
        <end position="780"/>
    </location>
</feature>
<comment type="cofactor">
    <cofactor evidence="1">
        <name>FAD</name>
        <dbReference type="ChEBI" id="CHEBI:57692"/>
    </cofactor>
</comment>
<proteinExistence type="inferred from homology"/>
<dbReference type="Gene3D" id="2.40.110.10">
    <property type="entry name" value="Butyryl-CoA Dehydrogenase, subunit A, domain 2"/>
    <property type="match status" value="1"/>
</dbReference>
<dbReference type="InterPro" id="IPR046373">
    <property type="entry name" value="Acyl-CoA_Oxase/DH_mid-dom_sf"/>
</dbReference>
<comment type="similarity">
    <text evidence="3">Belongs to the acyl-CoA dehydrogenase family.</text>
</comment>
<dbReference type="SUPFAM" id="SSF56112">
    <property type="entry name" value="Protein kinase-like (PK-like)"/>
    <property type="match status" value="1"/>
</dbReference>
<dbReference type="GO" id="GO:0033539">
    <property type="term" value="P:fatty acid beta-oxidation using acyl-CoA dehydrogenase"/>
    <property type="evidence" value="ECO:0007669"/>
    <property type="project" value="TreeGrafter"/>
</dbReference>
<accession>A0A0D2NIJ3</accession>
<evidence type="ECO:0000256" key="10">
    <source>
        <dbReference type="SAM" id="MobiDB-lite"/>
    </source>
</evidence>
<dbReference type="InterPro" id="IPR011009">
    <property type="entry name" value="Kinase-like_dom_sf"/>
</dbReference>
<evidence type="ECO:0000259" key="11">
    <source>
        <dbReference type="Pfam" id="PF00441"/>
    </source>
</evidence>
<dbReference type="Proteomes" id="UP000054498">
    <property type="component" value="Unassembled WGS sequence"/>
</dbReference>
<dbReference type="Pfam" id="PF01636">
    <property type="entry name" value="APH"/>
    <property type="match status" value="1"/>
</dbReference>
<dbReference type="Gene3D" id="3.30.200.20">
    <property type="entry name" value="Phosphorylase Kinase, domain 1"/>
    <property type="match status" value="1"/>
</dbReference>
<dbReference type="InterPro" id="IPR002575">
    <property type="entry name" value="Aminoglycoside_PTrfase"/>
</dbReference>
<comment type="subcellular location">
    <subcellularLocation>
        <location evidence="2">Peroxisome</location>
    </subcellularLocation>
</comment>
<evidence type="ECO:0000259" key="12">
    <source>
        <dbReference type="Pfam" id="PF01636"/>
    </source>
</evidence>
<dbReference type="FunFam" id="2.40.110.10:FF:000002">
    <property type="entry name" value="Acyl-CoA dehydrogenase fadE12"/>
    <property type="match status" value="1"/>
</dbReference>
<dbReference type="EMBL" id="KK100613">
    <property type="protein sequence ID" value="KIZ04746.1"/>
    <property type="molecule type" value="Genomic_DNA"/>
</dbReference>
<organism evidence="14 15">
    <name type="scientific">Monoraphidium neglectum</name>
    <dbReference type="NCBI Taxonomy" id="145388"/>
    <lineage>
        <taxon>Eukaryota</taxon>
        <taxon>Viridiplantae</taxon>
        <taxon>Chlorophyta</taxon>
        <taxon>core chlorophytes</taxon>
        <taxon>Chlorophyceae</taxon>
        <taxon>CS clade</taxon>
        <taxon>Sphaeropleales</taxon>
        <taxon>Selenastraceae</taxon>
        <taxon>Monoraphidium</taxon>
    </lineage>
</organism>
<dbReference type="GO" id="GO:0003995">
    <property type="term" value="F:acyl-CoA dehydrogenase activity"/>
    <property type="evidence" value="ECO:0007669"/>
    <property type="project" value="TreeGrafter"/>
</dbReference>
<evidence type="ECO:0000256" key="4">
    <source>
        <dbReference type="ARBA" id="ARBA00022630"/>
    </source>
</evidence>
<protein>
    <recommendedName>
        <fullName evidence="16">Acyl-CoA dehydrogenase</fullName>
    </recommendedName>
</protein>
<reference evidence="14 15" key="1">
    <citation type="journal article" date="2013" name="BMC Genomics">
        <title>Reconstruction of the lipid metabolism for the microalga Monoraphidium neglectum from its genome sequence reveals characteristics suitable for biofuel production.</title>
        <authorList>
            <person name="Bogen C."/>
            <person name="Al-Dilaimi A."/>
            <person name="Albersmeier A."/>
            <person name="Wichmann J."/>
            <person name="Grundmann M."/>
            <person name="Rupp O."/>
            <person name="Lauersen K.J."/>
            <person name="Blifernez-Klassen O."/>
            <person name="Kalinowski J."/>
            <person name="Goesmann A."/>
            <person name="Mussgnug J.H."/>
            <person name="Kruse O."/>
        </authorList>
    </citation>
    <scope>NUCLEOTIDE SEQUENCE [LARGE SCALE GENOMIC DNA]</scope>
    <source>
        <strain evidence="14 15">SAG 48.87</strain>
    </source>
</reference>
<keyword evidence="8" id="KW-0443">Lipid metabolism</keyword>
<keyword evidence="9" id="KW-0576">Peroxisome</keyword>
<dbReference type="GeneID" id="25736095"/>
<evidence type="ECO:0000313" key="14">
    <source>
        <dbReference type="EMBL" id="KIZ04746.1"/>
    </source>
</evidence>
<dbReference type="Gene3D" id="1.10.540.10">
    <property type="entry name" value="Acyl-CoA dehydrogenase/oxidase, N-terminal domain"/>
    <property type="match status" value="1"/>
</dbReference>
<dbReference type="STRING" id="145388.A0A0D2NIJ3"/>
<dbReference type="AlphaFoldDB" id="A0A0D2NIJ3"/>
<dbReference type="PANTHER" id="PTHR48083">
    <property type="entry name" value="MEDIUM-CHAIN SPECIFIC ACYL-COA DEHYDROGENASE, MITOCHONDRIAL-RELATED"/>
    <property type="match status" value="1"/>
</dbReference>
<evidence type="ECO:0000256" key="2">
    <source>
        <dbReference type="ARBA" id="ARBA00004275"/>
    </source>
</evidence>
<evidence type="ECO:0000256" key="9">
    <source>
        <dbReference type="ARBA" id="ARBA00023140"/>
    </source>
</evidence>
<dbReference type="GO" id="GO:0050660">
    <property type="term" value="F:flavin adenine dinucleotide binding"/>
    <property type="evidence" value="ECO:0007669"/>
    <property type="project" value="InterPro"/>
</dbReference>
<dbReference type="Pfam" id="PF02770">
    <property type="entry name" value="Acyl-CoA_dh_M"/>
    <property type="match status" value="1"/>
</dbReference>
<dbReference type="InterPro" id="IPR006091">
    <property type="entry name" value="Acyl-CoA_Oxase/DH_mid-dom"/>
</dbReference>
<dbReference type="InterPro" id="IPR041726">
    <property type="entry name" value="ACAD10_11_N"/>
</dbReference>
<dbReference type="RefSeq" id="XP_013903765.1">
    <property type="nucleotide sequence ID" value="XM_014048311.1"/>
</dbReference>
<gene>
    <name evidence="14" type="ORF">MNEG_3217</name>
</gene>
<evidence type="ECO:0000256" key="1">
    <source>
        <dbReference type="ARBA" id="ARBA00001974"/>
    </source>
</evidence>
<evidence type="ECO:0008006" key="16">
    <source>
        <dbReference type="Google" id="ProtNLM"/>
    </source>
</evidence>
<dbReference type="InterPro" id="IPR009075">
    <property type="entry name" value="AcylCo_DH/oxidase_C"/>
</dbReference>
<dbReference type="GO" id="GO:0005777">
    <property type="term" value="C:peroxisome"/>
    <property type="evidence" value="ECO:0007669"/>
    <property type="project" value="UniProtKB-SubCell"/>
</dbReference>
<dbReference type="Pfam" id="PF00441">
    <property type="entry name" value="Acyl-CoA_dh_1"/>
    <property type="match status" value="1"/>
</dbReference>
<keyword evidence="5" id="KW-0274">FAD</keyword>
<dbReference type="KEGG" id="mng:MNEG_3217"/>
<dbReference type="SUPFAM" id="SSF56645">
    <property type="entry name" value="Acyl-CoA dehydrogenase NM domain-like"/>
    <property type="match status" value="1"/>
</dbReference>
<feature type="region of interest" description="Disordered" evidence="10">
    <location>
        <begin position="335"/>
        <end position="368"/>
    </location>
</feature>
<keyword evidence="7" id="KW-0560">Oxidoreductase</keyword>
<keyword evidence="15" id="KW-1185">Reference proteome</keyword>
<evidence type="ECO:0000256" key="6">
    <source>
        <dbReference type="ARBA" id="ARBA00022832"/>
    </source>
</evidence>
<evidence type="ECO:0000256" key="8">
    <source>
        <dbReference type="ARBA" id="ARBA00023098"/>
    </source>
</evidence>
<evidence type="ECO:0000259" key="13">
    <source>
        <dbReference type="Pfam" id="PF02770"/>
    </source>
</evidence>
<feature type="domain" description="Aminoglycoside phosphotransferase" evidence="12">
    <location>
        <begin position="45"/>
        <end position="235"/>
    </location>
</feature>
<evidence type="ECO:0000313" key="15">
    <source>
        <dbReference type="Proteomes" id="UP000054498"/>
    </source>
</evidence>
<name>A0A0D2NIJ3_9CHLO</name>
<dbReference type="OrthoDB" id="434771at2759"/>
<sequence>MAQLDTISAVVEPRPAHRLDTDALLAYLRRTVPTVAAERGPLRMRAFAHGQSNPTYLLEAGATRLVLRKKPPGRLLASAHAVEREYRVLAALAAAGNVPVPRPLVLCEDASVVGTPFYVMEFAEGTIFTEPGMPKASPAQRTAAYAGLADTLAALHAVDPVAVGLAGFGDPSRYCERQVQRWARQYAASVAAPCPRVARLVEWLRANVPAEDSVVTRPSIVHGDYRLDNLVFDGAMRQLATMRLSSPLPERVPTEAALLARYCAARGVRPPAPRDWAFYLALALFRLLAILAGVQARAKQGNASSAHAAALSRDEVLAALADAALAIVERADADASIGGSGSGSGSGSSRGSSRGSSTPSRQPVGLPSLGAPSAGAADLLARVRAFITAHVLPAEAVLSAHAQGDARWSVHPLMEELKARARAEGLWNLWLPGGMAQGLSHLLPEVPDVERATLLGAGLSNLDYAHLCCAMGHSVWAPEVFNCSAPDTGNMEVLARYGTPEQQQRWLVPLLRGTIRSCFAMTEKAVASSDATNITASIKRAPGGGYVLSGVKWWTSGAMDPRCQVAVFMGKTDTSAPSHLQQSMILVPMHTPGVKVVRPMLVYGYDDAPHGHAEVHFDGVTVPDGNLLLGEGRGFEIAQGRLGPGRLHHCMRLIGAGERGLELMAQRALSRVAFGKPLAAQGGLREKLARNRIALEGARLLVLAAAHALDEVGHKAARGAIAAAKVAAPAVALEVLDSAIQVHGGAGVCQDTPLAHLWAAARTLRIADGPDEVHLGTLAKLELANAAGGSKEVLAAVKRVPRSRL</sequence>
<dbReference type="SUPFAM" id="SSF47203">
    <property type="entry name" value="Acyl-CoA dehydrogenase C-terminal domain-like"/>
    <property type="match status" value="1"/>
</dbReference>
<evidence type="ECO:0000256" key="5">
    <source>
        <dbReference type="ARBA" id="ARBA00022827"/>
    </source>
</evidence>
<dbReference type="CDD" id="cd05154">
    <property type="entry name" value="ACAD10_11_N-like"/>
    <property type="match status" value="1"/>
</dbReference>
<dbReference type="InterPro" id="IPR009100">
    <property type="entry name" value="AcylCoA_DH/oxidase_NM_dom_sf"/>
</dbReference>
<evidence type="ECO:0000256" key="3">
    <source>
        <dbReference type="ARBA" id="ARBA00009347"/>
    </source>
</evidence>
<dbReference type="Gene3D" id="3.90.1200.10">
    <property type="match status" value="1"/>
</dbReference>
<dbReference type="InterPro" id="IPR037069">
    <property type="entry name" value="AcylCoA_DH/ox_N_sf"/>
</dbReference>
<dbReference type="InterPro" id="IPR050741">
    <property type="entry name" value="Acyl-CoA_dehydrogenase"/>
</dbReference>
<dbReference type="PANTHER" id="PTHR48083:SF13">
    <property type="entry name" value="ACYL-COA DEHYDROGENASE FAMILY MEMBER 11"/>
    <property type="match status" value="1"/>
</dbReference>
<keyword evidence="4" id="KW-0285">Flavoprotein</keyword>
<dbReference type="InterPro" id="IPR036250">
    <property type="entry name" value="AcylCo_DH-like_C"/>
</dbReference>
<keyword evidence="6" id="KW-0276">Fatty acid metabolism</keyword>
<feature type="domain" description="Acyl-CoA oxidase/dehydrogenase middle" evidence="13">
    <location>
        <begin position="518"/>
        <end position="620"/>
    </location>
</feature>
<dbReference type="Gene3D" id="1.20.140.10">
    <property type="entry name" value="Butyryl-CoA Dehydrogenase, subunit A, domain 3"/>
    <property type="match status" value="1"/>
</dbReference>